<name>A0AAD0V9A2_PSEAV</name>
<organism evidence="1 2">
    <name type="scientific">Pseudomonas amygdali pv. lachrymans str. M301315</name>
    <dbReference type="NCBI Taxonomy" id="629260"/>
    <lineage>
        <taxon>Bacteria</taxon>
        <taxon>Pseudomonadati</taxon>
        <taxon>Pseudomonadota</taxon>
        <taxon>Gammaproteobacteria</taxon>
        <taxon>Pseudomonadales</taxon>
        <taxon>Pseudomonadaceae</taxon>
        <taxon>Pseudomonas</taxon>
        <taxon>Pseudomonas amygdali</taxon>
    </lineage>
</organism>
<evidence type="ECO:0000313" key="1">
    <source>
        <dbReference type="EMBL" id="AXH59810.1"/>
    </source>
</evidence>
<proteinExistence type="predicted"/>
<sequence>MRPERTQHPERFERLMNHFLREGFEQTTNNRLSQGVNALTRLDIEKSEDGWLVTVEFNHSKKEQVRVTTEQVLWWLYHRSF</sequence>
<dbReference type="AlphaFoldDB" id="A0AAD0V9A2"/>
<gene>
    <name evidence="1" type="ORF">PLA107_031800</name>
</gene>
<evidence type="ECO:0000313" key="2">
    <source>
        <dbReference type="Proteomes" id="UP000006426"/>
    </source>
</evidence>
<protein>
    <submittedName>
        <fullName evidence="1">Uncharacterized protein</fullName>
    </submittedName>
</protein>
<accession>A0AAD0V9A2</accession>
<dbReference type="Proteomes" id="UP000006426">
    <property type="component" value="Plasmid pmppla107"/>
</dbReference>
<dbReference type="EMBL" id="CP031226">
    <property type="protein sequence ID" value="AXH59810.1"/>
    <property type="molecule type" value="Genomic_DNA"/>
</dbReference>
<geneLocation type="plasmid" evidence="2">
    <name>pmppla107</name>
</geneLocation>
<reference evidence="1 2" key="1">
    <citation type="journal article" date="2011" name="PLoS Pathog.">
        <title>Dynamic evolution of pathogenicity revealed by sequencing and comparative genomics of 19 Pseudomonas syringae isolates.</title>
        <authorList>
            <person name="Baltrus D.A."/>
            <person name="Nishimura M.T."/>
            <person name="Romanchuk A."/>
            <person name="Chang J.H."/>
            <person name="Mukhtar M.S."/>
            <person name="Cherkis K."/>
            <person name="Roach J."/>
            <person name="Grant S.R."/>
            <person name="Jones C.D."/>
            <person name="Dangl J.L."/>
        </authorList>
    </citation>
    <scope>NUCLEOTIDE SEQUENCE [LARGE SCALE GENOMIC DNA]</scope>
    <source>
        <strain evidence="1 2">M301315</strain>
    </source>
</reference>
<keyword evidence="1" id="KW-0614">Plasmid</keyword>